<dbReference type="InterPro" id="IPR043519">
    <property type="entry name" value="NT_sf"/>
</dbReference>
<comment type="caution">
    <text evidence="14">The sequence shown here is derived from an EMBL/GenBank/DDBJ whole genome shotgun (WGS) entry which is preliminary data.</text>
</comment>
<dbReference type="GO" id="GO:0005739">
    <property type="term" value="C:mitochondrion"/>
    <property type="evidence" value="ECO:0007669"/>
    <property type="project" value="UniProtKB-ARBA"/>
</dbReference>
<evidence type="ECO:0000256" key="9">
    <source>
        <dbReference type="ARBA" id="ARBA00077436"/>
    </source>
</evidence>
<evidence type="ECO:0000313" key="15">
    <source>
        <dbReference type="Proteomes" id="UP000307173"/>
    </source>
</evidence>
<dbReference type="FunFam" id="3.30.460.10:FF:000019">
    <property type="entry name" value="tRNA nucleotidyltransferase cca2"/>
    <property type="match status" value="1"/>
</dbReference>
<evidence type="ECO:0000256" key="3">
    <source>
        <dbReference type="ARBA" id="ARBA00022884"/>
    </source>
</evidence>
<proteinExistence type="inferred from homology"/>
<dbReference type="AlphaFoldDB" id="A0A4T0X4A0"/>
<name>A0A4T0X4A0_9ASCO</name>
<dbReference type="PANTHER" id="PTHR13734">
    <property type="entry name" value="TRNA-NUCLEOTIDYLTRANSFERASE"/>
    <property type="match status" value="1"/>
</dbReference>
<dbReference type="GO" id="GO:0004810">
    <property type="term" value="F:CCA tRNA nucleotidyltransferase activity"/>
    <property type="evidence" value="ECO:0007669"/>
    <property type="project" value="UniProtKB-EC"/>
</dbReference>
<accession>A0A4T0X4A0</accession>
<keyword evidence="3 12" id="KW-0694">RNA-binding</keyword>
<evidence type="ECO:0000256" key="7">
    <source>
        <dbReference type="ARBA" id="ARBA00072969"/>
    </source>
</evidence>
<comment type="function">
    <text evidence="5">Nucleotidyltransferase that catalyzes the addition and repair of the essential 3'-terminal CCA sequence in tRNAs, which is necessary for the attachment of amino acids to the 3' terminus of tRNA molecules, using CTP and ATP as substrates. tRNA 3'-terminal CCA addition is required both for tRNA processing and repair. Also involved in tRNA surveillance by mediating tandem CCA addition to generate a CCACCA at the 3' terminus of unstable tRNAs. While stable tRNAs receive only 3'-terminal CCA, unstable tRNAs are marked with CCACCA and rapidly degraded. The structural flexibility of RNA controls the choice between CCA versus CCACCA addition: following the first CCA addition cycle, nucleotide-binding to the active site triggers a clockwise screw motion, producing torque on the RNA. This ejects stable RNAs, whereas unstable RNAs are refolded while bound to the enzyme and subjected to a second CCA catalytic cycle.</text>
</comment>
<dbReference type="Proteomes" id="UP000307173">
    <property type="component" value="Unassembled WGS sequence"/>
</dbReference>
<sequence length="540" mass="62574">MILRKSIHSFLRFGFRFQSMTTLKPDVTLIQNPKIELTQTEQKIVDILNSYTKAYNCEHKDRPITLRITGGWVRDKLLKHPSHDIDIGIDNCSGETFVLGLSKWLDSENKNKDKSSEENDEDQESLKIHKIKQNPDKSKHLETCTTKLCGLDIDFVNLRSESYTEKSRIPTITTGTAIEDAYRRDATLNAMFFNLETMEIEDLTGKGLQDLRDGILRTPLEPRKTFLDDPLRCLRLIRFASNYGFNFDEATLNAMKDEDLKVALKTKISRERIGVEFRKMIINKRGLVGTLEALNFLRAAQFSCIFDLGDTKIDQSWIEDHKELLSFDILQSIDKTIEYIPLFLENYGKLLDKCLMNDENKILLFFISLILSKWRDTKVKVGKQENYVTYYCVLNGLKLPSKLAEHVSLIVSNLATTREYVNNFPTKRSEIAKRLILPFQDRWELNLVINCVLDVFENGDLDFVVAKYTNSINSIYQLKLQDSYKEQLLLNGKDIMATFNKKPGAWIKPVTEQLLAWQLDHPECSRDDIIEYIKTIDIYN</sequence>
<evidence type="ECO:0000256" key="1">
    <source>
        <dbReference type="ARBA" id="ARBA00007265"/>
    </source>
</evidence>
<dbReference type="OrthoDB" id="445712at2759"/>
<evidence type="ECO:0000256" key="6">
    <source>
        <dbReference type="ARBA" id="ARBA00066885"/>
    </source>
</evidence>
<evidence type="ECO:0000256" key="12">
    <source>
        <dbReference type="RuleBase" id="RU003953"/>
    </source>
</evidence>
<evidence type="ECO:0000256" key="8">
    <source>
        <dbReference type="ARBA" id="ARBA00076038"/>
    </source>
</evidence>
<dbReference type="InterPro" id="IPR002646">
    <property type="entry name" value="PolA_pol_head_dom"/>
</dbReference>
<evidence type="ECO:0000259" key="13">
    <source>
        <dbReference type="Pfam" id="PF01743"/>
    </source>
</evidence>
<dbReference type="PANTHER" id="PTHR13734:SF5">
    <property type="entry name" value="CCA TRNA NUCLEOTIDYLTRANSFERASE, MITOCHONDRIAL"/>
    <property type="match status" value="1"/>
</dbReference>
<evidence type="ECO:0000256" key="11">
    <source>
        <dbReference type="ARBA" id="ARBA00082324"/>
    </source>
</evidence>
<dbReference type="Gene3D" id="3.30.460.10">
    <property type="entry name" value="Beta Polymerase, domain 2"/>
    <property type="match status" value="1"/>
</dbReference>
<evidence type="ECO:0000256" key="10">
    <source>
        <dbReference type="ARBA" id="ARBA00080500"/>
    </source>
</evidence>
<dbReference type="STRING" id="52247.A0A4T0X4A0"/>
<gene>
    <name evidence="14" type="ORF">CANINC_001685</name>
</gene>
<evidence type="ECO:0000256" key="2">
    <source>
        <dbReference type="ARBA" id="ARBA00022679"/>
    </source>
</evidence>
<dbReference type="Gene3D" id="1.10.3090.10">
    <property type="entry name" value="cca-adding enzyme, domain 2"/>
    <property type="match status" value="1"/>
</dbReference>
<dbReference type="GO" id="GO:0052929">
    <property type="term" value="F:ATP:3'-cytidine-cytidine-tRNA adenylyltransferase activity"/>
    <property type="evidence" value="ECO:0007669"/>
    <property type="project" value="TreeGrafter"/>
</dbReference>
<keyword evidence="15" id="KW-1185">Reference proteome</keyword>
<dbReference type="GO" id="GO:0003723">
    <property type="term" value="F:RNA binding"/>
    <property type="evidence" value="ECO:0007669"/>
    <property type="project" value="UniProtKB-KW"/>
</dbReference>
<evidence type="ECO:0000313" key="14">
    <source>
        <dbReference type="EMBL" id="TID29767.1"/>
    </source>
</evidence>
<reference evidence="14 15" key="1">
    <citation type="journal article" date="2019" name="Front. Genet.">
        <title>Whole-Genome Sequencing of the Opportunistic Yeast Pathogen Candida inconspicua Uncovers Its Hybrid Origin.</title>
        <authorList>
            <person name="Mixao V."/>
            <person name="Hansen A.P."/>
            <person name="Saus E."/>
            <person name="Boekhout T."/>
            <person name="Lass-Florl C."/>
            <person name="Gabaldon T."/>
        </authorList>
    </citation>
    <scope>NUCLEOTIDE SEQUENCE [LARGE SCALE GENOMIC DNA]</scope>
    <source>
        <strain evidence="14 15">CBS 180</strain>
    </source>
</reference>
<feature type="domain" description="Poly A polymerase head" evidence="13">
    <location>
        <begin position="66"/>
        <end position="217"/>
    </location>
</feature>
<protein>
    <recommendedName>
        <fullName evidence="7">CCA tRNA nucleotidyltransferase, mitochondrial</fullName>
        <ecNumber evidence="6">2.7.7.72</ecNumber>
    </recommendedName>
    <alternativeName>
        <fullName evidence="9">CCA-adding enzyme</fullName>
    </alternativeName>
    <alternativeName>
        <fullName evidence="8">tRNA CCA-pyrophosphorylase</fullName>
    </alternativeName>
    <alternativeName>
        <fullName evidence="10">tRNA adenylyltransferase</fullName>
    </alternativeName>
    <alternativeName>
        <fullName evidence="11">tRNA nucleotidyltransferase</fullName>
    </alternativeName>
</protein>
<dbReference type="Pfam" id="PF01743">
    <property type="entry name" value="PolyA_pol"/>
    <property type="match status" value="1"/>
</dbReference>
<evidence type="ECO:0000256" key="4">
    <source>
        <dbReference type="ARBA" id="ARBA00050431"/>
    </source>
</evidence>
<dbReference type="SUPFAM" id="SSF81891">
    <property type="entry name" value="Poly A polymerase C-terminal region-like"/>
    <property type="match status" value="1"/>
</dbReference>
<dbReference type="EMBL" id="SELW01000262">
    <property type="protein sequence ID" value="TID29767.1"/>
    <property type="molecule type" value="Genomic_DNA"/>
</dbReference>
<keyword evidence="2 12" id="KW-0808">Transferase</keyword>
<comment type="similarity">
    <text evidence="1 12">Belongs to the tRNA nucleotidyltransferase/poly(A) polymerase family.</text>
</comment>
<evidence type="ECO:0000256" key="5">
    <source>
        <dbReference type="ARBA" id="ARBA00056517"/>
    </source>
</evidence>
<dbReference type="CDD" id="cd05398">
    <property type="entry name" value="NT_ClassII-CCAase"/>
    <property type="match status" value="1"/>
</dbReference>
<comment type="catalytic activity">
    <reaction evidence="4">
        <text>a tRNA precursor + 2 CTP + ATP = a tRNA with a 3' CCA end + 3 diphosphate</text>
        <dbReference type="Rhea" id="RHEA:14433"/>
        <dbReference type="Rhea" id="RHEA-COMP:10465"/>
        <dbReference type="Rhea" id="RHEA-COMP:10468"/>
        <dbReference type="ChEBI" id="CHEBI:30616"/>
        <dbReference type="ChEBI" id="CHEBI:33019"/>
        <dbReference type="ChEBI" id="CHEBI:37563"/>
        <dbReference type="ChEBI" id="CHEBI:74896"/>
        <dbReference type="ChEBI" id="CHEBI:83071"/>
        <dbReference type="EC" id="2.7.7.72"/>
    </reaction>
</comment>
<organism evidence="14 15">
    <name type="scientific">Pichia inconspicua</name>
    <dbReference type="NCBI Taxonomy" id="52247"/>
    <lineage>
        <taxon>Eukaryota</taxon>
        <taxon>Fungi</taxon>
        <taxon>Dikarya</taxon>
        <taxon>Ascomycota</taxon>
        <taxon>Saccharomycotina</taxon>
        <taxon>Pichiomycetes</taxon>
        <taxon>Pichiales</taxon>
        <taxon>Pichiaceae</taxon>
        <taxon>Pichia</taxon>
    </lineage>
</organism>
<dbReference type="EC" id="2.7.7.72" evidence="6"/>
<dbReference type="GO" id="GO:0001680">
    <property type="term" value="P:tRNA 3'-terminal CCA addition"/>
    <property type="evidence" value="ECO:0007669"/>
    <property type="project" value="TreeGrafter"/>
</dbReference>
<dbReference type="GO" id="GO:0052927">
    <property type="term" value="F:CC tRNA cytidylyltransferase activity"/>
    <property type="evidence" value="ECO:0007669"/>
    <property type="project" value="TreeGrafter"/>
</dbReference>
<dbReference type="Gene3D" id="1.10.246.80">
    <property type="match status" value="1"/>
</dbReference>
<dbReference type="SUPFAM" id="SSF81301">
    <property type="entry name" value="Nucleotidyltransferase"/>
    <property type="match status" value="1"/>
</dbReference>